<reference evidence="1" key="1">
    <citation type="submission" date="2022-07" db="EMBL/GenBank/DDBJ databases">
        <title>Phylogenomic reconstructions and comparative analyses of Kickxellomycotina fungi.</title>
        <authorList>
            <person name="Reynolds N.K."/>
            <person name="Stajich J.E."/>
            <person name="Barry K."/>
            <person name="Grigoriev I.V."/>
            <person name="Crous P."/>
            <person name="Smith M.E."/>
        </authorList>
    </citation>
    <scope>NUCLEOTIDE SEQUENCE</scope>
    <source>
        <strain evidence="1">Benny 63K</strain>
    </source>
</reference>
<comment type="caution">
    <text evidence="1">The sequence shown here is derived from an EMBL/GenBank/DDBJ whole genome shotgun (WGS) entry which is preliminary data.</text>
</comment>
<keyword evidence="2" id="KW-1185">Reference proteome</keyword>
<accession>A0ACC1IGU5</accession>
<dbReference type="EMBL" id="JANBPG010000616">
    <property type="protein sequence ID" value="KAJ1895029.1"/>
    <property type="molecule type" value="Genomic_DNA"/>
</dbReference>
<protein>
    <submittedName>
        <fullName evidence="1">Uncharacterized protein</fullName>
    </submittedName>
</protein>
<dbReference type="Proteomes" id="UP001150581">
    <property type="component" value="Unassembled WGS sequence"/>
</dbReference>
<gene>
    <name evidence="1" type="ORF">LPJ66_004838</name>
</gene>
<evidence type="ECO:0000313" key="1">
    <source>
        <dbReference type="EMBL" id="KAJ1895029.1"/>
    </source>
</evidence>
<sequence>MSIPAANVSSDRWHFFMSSAQLEALERREELEKDPLWLKIGSPLRAGGRLLSFELYDDSSAVLALGSHQAKVADLKAKECKRGLVKHSGPVTSVAVMNKSYVVGGSRIALSASWDKLVKVWSVDNPQCILAVLTGHADFVKCLVAHPTLPLVYSGSADKSIIIWKLPANASDLDLGVRGSPMEISPFKIIKGQHTGQIYTLCLNPAADILYSAGSDASVRAWNAMSGAALSMATGNETEDWQIPRGQHKTNIFDLKATDNGLWTASADNTAIGWDIDTCKADLVLEHKTTVTAVLPIPQVGVVVTGTRGGTIYVWSTDSGTPEIIREIHAHTDDVSCLKVAGRVFYSSGLDETLRVWDIKDVVAFKGGLEYVPAELAELKAQGQQKRTQNTSIISVPAKAAFANGGKQSVLTEEEERELAELMSDLDDL</sequence>
<organism evidence="1 2">
    <name type="scientific">Kickxella alabastrina</name>
    <dbReference type="NCBI Taxonomy" id="61397"/>
    <lineage>
        <taxon>Eukaryota</taxon>
        <taxon>Fungi</taxon>
        <taxon>Fungi incertae sedis</taxon>
        <taxon>Zoopagomycota</taxon>
        <taxon>Kickxellomycotina</taxon>
        <taxon>Kickxellomycetes</taxon>
        <taxon>Kickxellales</taxon>
        <taxon>Kickxellaceae</taxon>
        <taxon>Kickxella</taxon>
    </lineage>
</organism>
<name>A0ACC1IGU5_9FUNG</name>
<proteinExistence type="predicted"/>
<evidence type="ECO:0000313" key="2">
    <source>
        <dbReference type="Proteomes" id="UP001150581"/>
    </source>
</evidence>